<accession>A0A161VF03</accession>
<gene>
    <name evidence="2" type="ORF">CT0861_04725</name>
</gene>
<protein>
    <submittedName>
        <fullName evidence="2">Enoyl-CoA hydratase/isomerase family</fullName>
    </submittedName>
</protein>
<dbReference type="GO" id="GO:0016747">
    <property type="term" value="F:acyltransferase activity, transferring groups other than amino-acyl groups"/>
    <property type="evidence" value="ECO:0007669"/>
    <property type="project" value="TreeGrafter"/>
</dbReference>
<dbReference type="GO" id="GO:0016853">
    <property type="term" value="F:isomerase activity"/>
    <property type="evidence" value="ECO:0007669"/>
    <property type="project" value="UniProtKB-KW"/>
</dbReference>
<dbReference type="InterPro" id="IPR023213">
    <property type="entry name" value="CAT-like_dom_sf"/>
</dbReference>
<dbReference type="AlphaFoldDB" id="A0A161VF03"/>
<dbReference type="Proteomes" id="UP000076552">
    <property type="component" value="Unassembled WGS sequence"/>
</dbReference>
<dbReference type="Gene3D" id="3.30.559.10">
    <property type="entry name" value="Chloramphenicol acetyltransferase-like domain"/>
    <property type="match status" value="2"/>
</dbReference>
<dbReference type="PANTHER" id="PTHR31642">
    <property type="entry name" value="TRICHOTHECENE 3-O-ACETYLTRANSFERASE"/>
    <property type="match status" value="1"/>
</dbReference>
<proteinExistence type="predicted"/>
<sequence>MASITTEVPLVGDVQSLPEKAVSKSAVTELTSISQPDVLLSAPIIAQSDLAPPLLPVEQIGPKGWIRSIYHFELPDNYDADHLTKLLKTAYNAMKARTPIAGCEVIPMESKQGGLLQLRQYGDEIEDFLAKDLRADDTFPSFSELKARDFPSSALDPAVVCRRGLGGEWPKPGDRLNVTWMQANFVKGGLLLNMLFLHAYADGTTAYKFTELLAEELRRAQGLPIENPAEVPYEDRAKMMKSTGLNAGRPEDHAEYIELPFTPSGPPPKLSSPIHHGHVFYFSPASLAALKEEASPANIKLFKGREGIPSFVSTNDALAALIWRATMSAQHASKLRSVEGDPTPSPSVMGVALDARRRAGVPVHKHTLGNILGFAAAVLDIREVVSEGSLADLAICVRRAVAKTEGTYLDDLTALIERLEDVTRLAPTMFLDMPGNHMLQSSWREFPFYDIEWGTALGGRMLALRPPSVGVCHTMQIVLPDPQRGGVEVFVGVENDAMDSLLSDPLWRKYAQAPEGL</sequence>
<keyword evidence="1" id="KW-0808">Transferase</keyword>
<reference evidence="2 3" key="1">
    <citation type="submission" date="2015-06" db="EMBL/GenBank/DDBJ databases">
        <title>Survival trade-offs in plant roots during colonization by closely related pathogenic and mutualistic fungi.</title>
        <authorList>
            <person name="Hacquard S."/>
            <person name="Kracher B."/>
            <person name="Hiruma K."/>
            <person name="Weinman A."/>
            <person name="Muench P."/>
            <person name="Garrido Oter R."/>
            <person name="Ver Loren van Themaat E."/>
            <person name="Dallerey J.-F."/>
            <person name="Damm U."/>
            <person name="Henrissat B."/>
            <person name="Lespinet O."/>
            <person name="Thon M."/>
            <person name="Kemen E."/>
            <person name="McHardy A.C."/>
            <person name="Schulze-Lefert P."/>
            <person name="O'Connell R.J."/>
        </authorList>
    </citation>
    <scope>NUCLEOTIDE SEQUENCE [LARGE SCALE GENOMIC DNA]</scope>
    <source>
        <strain evidence="2 3">0861</strain>
    </source>
</reference>
<evidence type="ECO:0000313" key="3">
    <source>
        <dbReference type="Proteomes" id="UP000076552"/>
    </source>
</evidence>
<name>A0A161VF03_9PEZI</name>
<dbReference type="GO" id="GO:0044550">
    <property type="term" value="P:secondary metabolite biosynthetic process"/>
    <property type="evidence" value="ECO:0007669"/>
    <property type="project" value="TreeGrafter"/>
</dbReference>
<dbReference type="STRING" id="708197.A0A161VF03"/>
<comment type="caution">
    <text evidence="2">The sequence shown here is derived from an EMBL/GenBank/DDBJ whole genome shotgun (WGS) entry which is preliminary data.</text>
</comment>
<evidence type="ECO:0000256" key="1">
    <source>
        <dbReference type="ARBA" id="ARBA00022679"/>
    </source>
</evidence>
<dbReference type="InterPro" id="IPR050317">
    <property type="entry name" value="Plant_Fungal_Acyltransferase"/>
</dbReference>
<dbReference type="Pfam" id="PF02458">
    <property type="entry name" value="Transferase"/>
    <property type="match status" value="1"/>
</dbReference>
<dbReference type="EMBL" id="LFIV01000105">
    <property type="protein sequence ID" value="KZL69474.1"/>
    <property type="molecule type" value="Genomic_DNA"/>
</dbReference>
<keyword evidence="2" id="KW-0413">Isomerase</keyword>
<evidence type="ECO:0000313" key="2">
    <source>
        <dbReference type="EMBL" id="KZL69474.1"/>
    </source>
</evidence>
<keyword evidence="3" id="KW-1185">Reference proteome</keyword>
<dbReference type="PANTHER" id="PTHR31642:SF310">
    <property type="entry name" value="FATTY ALCOHOL:CAFFEOYL-COA ACYLTRANSFERASE"/>
    <property type="match status" value="1"/>
</dbReference>
<organism evidence="2 3">
    <name type="scientific">Colletotrichum tofieldiae</name>
    <dbReference type="NCBI Taxonomy" id="708197"/>
    <lineage>
        <taxon>Eukaryota</taxon>
        <taxon>Fungi</taxon>
        <taxon>Dikarya</taxon>
        <taxon>Ascomycota</taxon>
        <taxon>Pezizomycotina</taxon>
        <taxon>Sordariomycetes</taxon>
        <taxon>Hypocreomycetidae</taxon>
        <taxon>Glomerellales</taxon>
        <taxon>Glomerellaceae</taxon>
        <taxon>Colletotrichum</taxon>
        <taxon>Colletotrichum spaethianum species complex</taxon>
    </lineage>
</organism>